<keyword evidence="5" id="KW-0808">Transferase</keyword>
<dbReference type="RefSeq" id="WP_309722015.1">
    <property type="nucleotide sequence ID" value="NZ_JARWAM010000008.1"/>
</dbReference>
<keyword evidence="3" id="KW-0472">Membrane</keyword>
<dbReference type="PROSITE" id="PS50887">
    <property type="entry name" value="GGDEF"/>
    <property type="match status" value="1"/>
</dbReference>
<reference evidence="5 6" key="1">
    <citation type="submission" date="2023-04" db="EMBL/GenBank/DDBJ databases">
        <title>A long-awaited taxogenomic arrangement of the family Halomonadaceae.</title>
        <authorList>
            <person name="De La Haba R."/>
            <person name="Chuvochina M."/>
            <person name="Wittouck S."/>
            <person name="Arahal D.R."/>
            <person name="Sanchez-Porro C."/>
            <person name="Hugenholtz P."/>
            <person name="Ventosa A."/>
        </authorList>
    </citation>
    <scope>NUCLEOTIDE SEQUENCE [LARGE SCALE GENOMIC DNA]</scope>
    <source>
        <strain evidence="5 6">DSM 26770</strain>
    </source>
</reference>
<name>A0ABU1HHY6_9GAMM</name>
<evidence type="ECO:0000313" key="6">
    <source>
        <dbReference type="Proteomes" id="UP001251374"/>
    </source>
</evidence>
<feature type="transmembrane region" description="Helical" evidence="3">
    <location>
        <begin position="273"/>
        <end position="293"/>
    </location>
</feature>
<protein>
    <recommendedName>
        <fullName evidence="1">diguanylate cyclase</fullName>
        <ecNumber evidence="1">2.7.7.65</ecNumber>
    </recommendedName>
</protein>
<dbReference type="EMBL" id="JARWAM010000008">
    <property type="protein sequence ID" value="MDR5906165.1"/>
    <property type="molecule type" value="Genomic_DNA"/>
</dbReference>
<dbReference type="CDD" id="cd01949">
    <property type="entry name" value="GGDEF"/>
    <property type="match status" value="1"/>
</dbReference>
<dbReference type="InterPro" id="IPR029787">
    <property type="entry name" value="Nucleotide_cyclase"/>
</dbReference>
<dbReference type="Proteomes" id="UP001251374">
    <property type="component" value="Unassembled WGS sequence"/>
</dbReference>
<accession>A0ABU1HHY6</accession>
<evidence type="ECO:0000256" key="2">
    <source>
        <dbReference type="ARBA" id="ARBA00034247"/>
    </source>
</evidence>
<dbReference type="InterPro" id="IPR000160">
    <property type="entry name" value="GGDEF_dom"/>
</dbReference>
<keyword evidence="6" id="KW-1185">Reference proteome</keyword>
<evidence type="ECO:0000259" key="4">
    <source>
        <dbReference type="PROSITE" id="PS50887"/>
    </source>
</evidence>
<comment type="caution">
    <text evidence="5">The sequence shown here is derived from an EMBL/GenBank/DDBJ whole genome shotgun (WGS) entry which is preliminary data.</text>
</comment>
<dbReference type="PANTHER" id="PTHR45138">
    <property type="entry name" value="REGULATORY COMPONENTS OF SENSORY TRANSDUCTION SYSTEM"/>
    <property type="match status" value="1"/>
</dbReference>
<dbReference type="InterPro" id="IPR050469">
    <property type="entry name" value="Diguanylate_Cyclase"/>
</dbReference>
<dbReference type="GO" id="GO:0052621">
    <property type="term" value="F:diguanylate cyclase activity"/>
    <property type="evidence" value="ECO:0007669"/>
    <property type="project" value="UniProtKB-EC"/>
</dbReference>
<evidence type="ECO:0000256" key="3">
    <source>
        <dbReference type="SAM" id="Phobius"/>
    </source>
</evidence>
<gene>
    <name evidence="5" type="ORF">QC821_12850</name>
</gene>
<feature type="transmembrane region" description="Helical" evidence="3">
    <location>
        <begin position="12"/>
        <end position="40"/>
    </location>
</feature>
<dbReference type="Gene3D" id="6.10.340.10">
    <property type="match status" value="1"/>
</dbReference>
<organism evidence="5 6">
    <name type="scientific">Franzmannia qiaohouensis</name>
    <dbReference type="NCBI Taxonomy" id="1329370"/>
    <lineage>
        <taxon>Bacteria</taxon>
        <taxon>Pseudomonadati</taxon>
        <taxon>Pseudomonadota</taxon>
        <taxon>Gammaproteobacteria</taxon>
        <taxon>Oceanospirillales</taxon>
        <taxon>Halomonadaceae</taxon>
        <taxon>Franzmannia</taxon>
    </lineage>
</organism>
<dbReference type="NCBIfam" id="TIGR00254">
    <property type="entry name" value="GGDEF"/>
    <property type="match status" value="1"/>
</dbReference>
<keyword evidence="5" id="KW-0548">Nucleotidyltransferase</keyword>
<dbReference type="InterPro" id="IPR007892">
    <property type="entry name" value="CHASE4"/>
</dbReference>
<feature type="domain" description="GGDEF" evidence="4">
    <location>
        <begin position="386"/>
        <end position="526"/>
    </location>
</feature>
<dbReference type="SMART" id="SM00267">
    <property type="entry name" value="GGDEF"/>
    <property type="match status" value="1"/>
</dbReference>
<comment type="catalytic activity">
    <reaction evidence="2">
        <text>2 GTP = 3',3'-c-di-GMP + 2 diphosphate</text>
        <dbReference type="Rhea" id="RHEA:24898"/>
        <dbReference type="ChEBI" id="CHEBI:33019"/>
        <dbReference type="ChEBI" id="CHEBI:37565"/>
        <dbReference type="ChEBI" id="CHEBI:58805"/>
        <dbReference type="EC" id="2.7.7.65"/>
    </reaction>
</comment>
<proteinExistence type="predicted"/>
<dbReference type="Gene3D" id="3.30.70.270">
    <property type="match status" value="1"/>
</dbReference>
<dbReference type="Pfam" id="PF00990">
    <property type="entry name" value="GGDEF"/>
    <property type="match status" value="1"/>
</dbReference>
<dbReference type="EC" id="2.7.7.65" evidence="1"/>
<evidence type="ECO:0000256" key="1">
    <source>
        <dbReference type="ARBA" id="ARBA00012528"/>
    </source>
</evidence>
<keyword evidence="3" id="KW-0812">Transmembrane</keyword>
<dbReference type="SUPFAM" id="SSF55073">
    <property type="entry name" value="Nucleotide cyclase"/>
    <property type="match status" value="1"/>
</dbReference>
<sequence length="528" mass="57793">MPHPLTSLRLRFLLALGGVLLITMVGLWLIGRLLVLPALLEEEREVASRELDRLERSLTHNQQLLMAQVRDWAHWDDTYAFVQGQQPHYAQVNFSRSMFEDMDYQLMVFFDPDGNVHWLAGIDPASDAYHACGQARGDCSWAAALITSLQQRLDDAEEGGSEHLFAKPWPSLIGISPVLRTDESGPPRGWLAKVRLLDAAWKAAIHDQTGLPIDVEPTLDAGPGDTHTLVQQDGTSLMNVSRRLPTSQTGLALNLTTHMPRDAIRTSLRTFRYALGSAAALMLLVIALVLLLLERMILGPLRDFTRFTHSLHDPAVTHSTPLALLARNDEIGTLAREFQGLLEEQRARTSSLLEQASHDHLTGLANRRLFDARLDEALIAAELSGGSVAVMMVDIDYFKPYNDHYGHQAGDTCLVQVADCMRRLADRIEPGLRPLVARTGGEEFSLLLEGGDHATAIGVAESLRAAVVALDIPHVASPVGSPLTVSIGVASVQSPPFDPHALMREADLALYAAKAAGRNHVLDAAEEP</sequence>
<dbReference type="Pfam" id="PF05228">
    <property type="entry name" value="CHASE4"/>
    <property type="match status" value="1"/>
</dbReference>
<keyword evidence="3" id="KW-1133">Transmembrane helix</keyword>
<evidence type="ECO:0000313" key="5">
    <source>
        <dbReference type="EMBL" id="MDR5906165.1"/>
    </source>
</evidence>
<dbReference type="InterPro" id="IPR043128">
    <property type="entry name" value="Rev_trsase/Diguanyl_cyclase"/>
</dbReference>
<dbReference type="PANTHER" id="PTHR45138:SF9">
    <property type="entry name" value="DIGUANYLATE CYCLASE DGCM-RELATED"/>
    <property type="match status" value="1"/>
</dbReference>